<feature type="transmembrane region" description="Helical" evidence="2">
    <location>
        <begin position="69"/>
        <end position="89"/>
    </location>
</feature>
<keyword evidence="4" id="KW-1185">Reference proteome</keyword>
<keyword evidence="2" id="KW-1133">Transmembrane helix</keyword>
<accession>B4VLH7</accession>
<evidence type="ECO:0000313" key="3">
    <source>
        <dbReference type="EMBL" id="EDX77320.1"/>
    </source>
</evidence>
<keyword evidence="2" id="KW-0472">Membrane</keyword>
<dbReference type="HOGENOM" id="CLU_057853_0_0_3"/>
<dbReference type="eggNOG" id="COG3468">
    <property type="taxonomic scope" value="Bacteria"/>
</dbReference>
<evidence type="ECO:0000256" key="2">
    <source>
        <dbReference type="SAM" id="Phobius"/>
    </source>
</evidence>
<evidence type="ECO:0000256" key="1">
    <source>
        <dbReference type="SAM" id="MobiDB-lite"/>
    </source>
</evidence>
<dbReference type="Proteomes" id="UP000003835">
    <property type="component" value="Unassembled WGS sequence"/>
</dbReference>
<protein>
    <submittedName>
        <fullName evidence="3">Uncharacterized protein</fullName>
    </submittedName>
</protein>
<sequence>MSKEQYKPQEPIEVDESIQETNRAKPTRPSKLVDWLYPSFETVEKVWDSILAAIRSLLPEAWNQKLSDWGLTGAIAAFIVVIMVTAVAITPETPTQLAKEVKPEPIPAPAELAAPEFSETPEPNSSPLELTPEQRLIAGIQDQVAEITDLYANGLIQSIQANFQGNRLIVTVSDGWYELDEQDQEQLASEIWHRSQDLELSKLEITNSDGTLLARSPVVGSGIVIWQR</sequence>
<feature type="region of interest" description="Disordered" evidence="1">
    <location>
        <begin position="1"/>
        <end position="25"/>
    </location>
</feature>
<gene>
    <name evidence="3" type="ORF">MC7420_457</name>
</gene>
<evidence type="ECO:0000313" key="4">
    <source>
        <dbReference type="Proteomes" id="UP000003835"/>
    </source>
</evidence>
<keyword evidence="2" id="KW-0812">Transmembrane</keyword>
<dbReference type="AlphaFoldDB" id="B4VLH7"/>
<reference evidence="3 4" key="1">
    <citation type="submission" date="2008-07" db="EMBL/GenBank/DDBJ databases">
        <authorList>
            <person name="Tandeau de Marsac N."/>
            <person name="Ferriera S."/>
            <person name="Johnson J."/>
            <person name="Kravitz S."/>
            <person name="Beeson K."/>
            <person name="Sutton G."/>
            <person name="Rogers Y.-H."/>
            <person name="Friedman R."/>
            <person name="Frazier M."/>
            <person name="Venter J.C."/>
        </authorList>
    </citation>
    <scope>NUCLEOTIDE SEQUENCE [LARGE SCALE GENOMIC DNA]</scope>
    <source>
        <strain evidence="3 4">PCC 7420</strain>
    </source>
</reference>
<organism evidence="3 4">
    <name type="scientific">Coleofasciculus chthonoplastes PCC 7420</name>
    <dbReference type="NCBI Taxonomy" id="118168"/>
    <lineage>
        <taxon>Bacteria</taxon>
        <taxon>Bacillati</taxon>
        <taxon>Cyanobacteriota</taxon>
        <taxon>Cyanophyceae</taxon>
        <taxon>Coleofasciculales</taxon>
        <taxon>Coleofasciculaceae</taxon>
        <taxon>Coleofasciculus</taxon>
    </lineage>
</organism>
<dbReference type="RefSeq" id="WP_006099432.1">
    <property type="nucleotide sequence ID" value="NZ_DS989844.1"/>
</dbReference>
<proteinExistence type="predicted"/>
<dbReference type="OrthoDB" id="513429at2"/>
<dbReference type="EMBL" id="DS989844">
    <property type="protein sequence ID" value="EDX77320.1"/>
    <property type="molecule type" value="Genomic_DNA"/>
</dbReference>
<dbReference type="STRING" id="118168.MC7420_457"/>
<name>B4VLH7_9CYAN</name>